<gene>
    <name evidence="2" type="ORF">SEPCBS57363_002256</name>
</gene>
<dbReference type="PANTHER" id="PTHR13016">
    <property type="entry name" value="AMMECR1 HOMOLOG"/>
    <property type="match status" value="1"/>
</dbReference>
<dbReference type="InterPro" id="IPR023473">
    <property type="entry name" value="AMMECR1"/>
</dbReference>
<sequence length="288" mass="31509">MASIEHCIFCFETLHAKLNHRNALTLNEVQNSYAAYLAHKASGKPNQLPALQRLAAGSLSASASDESSASTSTTSLFNSSAISAASSATSVSTVPASDAPSASPLFVTWNTVENGMQDQTLADGETDDENTELILRGCIGTFESIPLEEGLATYALTAALEDTRFEPISARELPDLDVAVTLLTDFEPARGGAEDWELGKHGLRISFAHNGYQYGATYLPDVGVEQEWTKEQTVLNLMRKAGWTGRRDTWRKVNLRIVRYQGRKKSLSYRKFMAWRTWADAHATVGEI</sequence>
<dbReference type="PANTHER" id="PTHR13016:SF0">
    <property type="entry name" value="AMME SYNDROME CANDIDATE GENE 1 PROTEIN"/>
    <property type="match status" value="1"/>
</dbReference>
<dbReference type="InterPro" id="IPR002733">
    <property type="entry name" value="AMMECR1_domain"/>
</dbReference>
<evidence type="ECO:0000313" key="3">
    <source>
        <dbReference type="Proteomes" id="UP001642501"/>
    </source>
</evidence>
<dbReference type="EMBL" id="CAWUOM010000028">
    <property type="protein sequence ID" value="CAK7266764.1"/>
    <property type="molecule type" value="Genomic_DNA"/>
</dbReference>
<accession>A0ABP0DEU0</accession>
<organism evidence="2 3">
    <name type="scientific">Sporothrix epigloea</name>
    <dbReference type="NCBI Taxonomy" id="1892477"/>
    <lineage>
        <taxon>Eukaryota</taxon>
        <taxon>Fungi</taxon>
        <taxon>Dikarya</taxon>
        <taxon>Ascomycota</taxon>
        <taxon>Pezizomycotina</taxon>
        <taxon>Sordariomycetes</taxon>
        <taxon>Sordariomycetidae</taxon>
        <taxon>Ophiostomatales</taxon>
        <taxon>Ophiostomataceae</taxon>
        <taxon>Sporothrix</taxon>
    </lineage>
</organism>
<dbReference type="SUPFAM" id="SSF143447">
    <property type="entry name" value="AMMECR1-like"/>
    <property type="match status" value="1"/>
</dbReference>
<keyword evidence="3" id="KW-1185">Reference proteome</keyword>
<dbReference type="InterPro" id="IPR027485">
    <property type="entry name" value="AMMECR1_N"/>
</dbReference>
<dbReference type="Proteomes" id="UP001642501">
    <property type="component" value="Unassembled WGS sequence"/>
</dbReference>
<dbReference type="Gene3D" id="3.30.1490.150">
    <property type="entry name" value="Hypothetical protein ph0010, domain 2"/>
    <property type="match status" value="1"/>
</dbReference>
<dbReference type="InterPro" id="IPR036071">
    <property type="entry name" value="AMMECR1_dom_sf"/>
</dbReference>
<evidence type="ECO:0000259" key="1">
    <source>
        <dbReference type="PROSITE" id="PS51112"/>
    </source>
</evidence>
<comment type="caution">
    <text evidence="2">The sequence shown here is derived from an EMBL/GenBank/DDBJ whole genome shotgun (WGS) entry which is preliminary data.</text>
</comment>
<dbReference type="PROSITE" id="PS51112">
    <property type="entry name" value="AMMECR1"/>
    <property type="match status" value="1"/>
</dbReference>
<reference evidence="2 3" key="1">
    <citation type="submission" date="2024-01" db="EMBL/GenBank/DDBJ databases">
        <authorList>
            <person name="Allen C."/>
            <person name="Tagirdzhanova G."/>
        </authorList>
    </citation>
    <scope>NUCLEOTIDE SEQUENCE [LARGE SCALE GENOMIC DNA]</scope>
    <source>
        <strain evidence="2 3">CBS 573.63</strain>
    </source>
</reference>
<proteinExistence type="predicted"/>
<dbReference type="Pfam" id="PF01871">
    <property type="entry name" value="AMMECR1"/>
    <property type="match status" value="1"/>
</dbReference>
<feature type="domain" description="AMMECR1" evidence="1">
    <location>
        <begin position="63"/>
        <end position="276"/>
    </location>
</feature>
<dbReference type="Gene3D" id="3.30.700.20">
    <property type="entry name" value="Hypothetical protein ph0010, domain 1"/>
    <property type="match status" value="1"/>
</dbReference>
<dbReference type="NCBIfam" id="TIGR00296">
    <property type="entry name" value="TIGR00296 family protein"/>
    <property type="match status" value="1"/>
</dbReference>
<protein>
    <recommendedName>
        <fullName evidence="1">AMMECR1 domain-containing protein</fullName>
    </recommendedName>
</protein>
<name>A0ABP0DEU0_9PEZI</name>
<evidence type="ECO:0000313" key="2">
    <source>
        <dbReference type="EMBL" id="CAK7266764.1"/>
    </source>
</evidence>